<evidence type="ECO:0000259" key="1">
    <source>
        <dbReference type="PROSITE" id="PS51186"/>
    </source>
</evidence>
<protein>
    <submittedName>
        <fullName evidence="2">GNAT family N-acetyltransferase</fullName>
    </submittedName>
</protein>
<dbReference type="PANTHER" id="PTHR43441">
    <property type="entry name" value="RIBOSOMAL-PROTEIN-SERINE ACETYLTRANSFERASE"/>
    <property type="match status" value="1"/>
</dbReference>
<name>A0A9X1SWZ3_9ACTN</name>
<dbReference type="InterPro" id="IPR016181">
    <property type="entry name" value="Acyl_CoA_acyltransferase"/>
</dbReference>
<accession>A0A9X1SWZ3</accession>
<dbReference type="EMBL" id="JAJOMB010000023">
    <property type="protein sequence ID" value="MCD5315642.1"/>
    <property type="molecule type" value="Genomic_DNA"/>
</dbReference>
<dbReference type="InterPro" id="IPR000182">
    <property type="entry name" value="GNAT_dom"/>
</dbReference>
<dbReference type="Proteomes" id="UP001138997">
    <property type="component" value="Unassembled WGS sequence"/>
</dbReference>
<dbReference type="Pfam" id="PF13302">
    <property type="entry name" value="Acetyltransf_3"/>
    <property type="match status" value="1"/>
</dbReference>
<dbReference type="PROSITE" id="PS51186">
    <property type="entry name" value="GNAT"/>
    <property type="match status" value="1"/>
</dbReference>
<dbReference type="GO" id="GO:0005737">
    <property type="term" value="C:cytoplasm"/>
    <property type="evidence" value="ECO:0007669"/>
    <property type="project" value="TreeGrafter"/>
</dbReference>
<sequence length="219" mass="24563">MSELGAGVGWPIELSDGLITLRPLRRRDARSWNAVRSANAEWLAPWEATHPEGGGRPLTFGAMVRSFDREARAGRMIPLAVQVHDRLVGQVSVSGIVWGSLRSGQIGYWVDRNVAGQGITPTAVAMMVDHCFFGLGMHRLEVNIRPENTASLRVVEKLGFRPEGIRRRYLHIDGAWRDHASFAVTPDDVPGGMLTRWRRSQRVLAAQEHEQHTRWSEQT</sequence>
<dbReference type="GO" id="GO:0008999">
    <property type="term" value="F:protein-N-terminal-alanine acetyltransferase activity"/>
    <property type="evidence" value="ECO:0007669"/>
    <property type="project" value="TreeGrafter"/>
</dbReference>
<proteinExistence type="predicted"/>
<comment type="caution">
    <text evidence="2">The sequence shown here is derived from an EMBL/GenBank/DDBJ whole genome shotgun (WGS) entry which is preliminary data.</text>
</comment>
<dbReference type="Gene3D" id="3.40.630.30">
    <property type="match status" value="1"/>
</dbReference>
<dbReference type="AlphaFoldDB" id="A0A9X1SWZ3"/>
<dbReference type="InterPro" id="IPR051908">
    <property type="entry name" value="Ribosomal_N-acetyltransferase"/>
</dbReference>
<dbReference type="GO" id="GO:1990189">
    <property type="term" value="F:protein N-terminal-serine acetyltransferase activity"/>
    <property type="evidence" value="ECO:0007669"/>
    <property type="project" value="TreeGrafter"/>
</dbReference>
<reference evidence="2" key="1">
    <citation type="submission" date="2021-11" db="EMBL/GenBank/DDBJ databases">
        <title>Streptomyces corallinus and Kineosporia corallina sp. nov., two new coral-derived marine actinobacteria.</title>
        <authorList>
            <person name="Buangrab K."/>
            <person name="Sutthacheep M."/>
            <person name="Yeemin T."/>
            <person name="Harunari E."/>
            <person name="Igarashi Y."/>
            <person name="Sripreechasak P."/>
            <person name="Kanchanasin P."/>
            <person name="Tanasupawat S."/>
            <person name="Phongsopitanun W."/>
        </authorList>
    </citation>
    <scope>NUCLEOTIDE SEQUENCE</scope>
    <source>
        <strain evidence="2">JCM 31032</strain>
    </source>
</reference>
<evidence type="ECO:0000313" key="2">
    <source>
        <dbReference type="EMBL" id="MCD5315642.1"/>
    </source>
</evidence>
<feature type="domain" description="N-acetyltransferase" evidence="1">
    <location>
        <begin position="19"/>
        <end position="187"/>
    </location>
</feature>
<dbReference type="SUPFAM" id="SSF55729">
    <property type="entry name" value="Acyl-CoA N-acyltransferases (Nat)"/>
    <property type="match status" value="1"/>
</dbReference>
<gene>
    <name evidence="2" type="ORF">LR394_32570</name>
</gene>
<organism evidence="2 3">
    <name type="scientific">Kineosporia babensis</name>
    <dbReference type="NCBI Taxonomy" id="499548"/>
    <lineage>
        <taxon>Bacteria</taxon>
        <taxon>Bacillati</taxon>
        <taxon>Actinomycetota</taxon>
        <taxon>Actinomycetes</taxon>
        <taxon>Kineosporiales</taxon>
        <taxon>Kineosporiaceae</taxon>
        <taxon>Kineosporia</taxon>
    </lineage>
</organism>
<keyword evidence="3" id="KW-1185">Reference proteome</keyword>
<evidence type="ECO:0000313" key="3">
    <source>
        <dbReference type="Proteomes" id="UP001138997"/>
    </source>
</evidence>
<dbReference type="RefSeq" id="WP_231448459.1">
    <property type="nucleotide sequence ID" value="NZ_JAJOMB010000023.1"/>
</dbReference>
<dbReference type="PANTHER" id="PTHR43441:SF10">
    <property type="entry name" value="ACETYLTRANSFERASE"/>
    <property type="match status" value="1"/>
</dbReference>